<dbReference type="EMBL" id="CP016174">
    <property type="protein sequence ID" value="ANN16209.1"/>
    <property type="molecule type" value="Genomic_DNA"/>
</dbReference>
<protein>
    <submittedName>
        <fullName evidence="1">Uncharacterized protein</fullName>
    </submittedName>
</protein>
<gene>
    <name evidence="1" type="ORF">SD37_11535</name>
</gene>
<dbReference type="AlphaFoldDB" id="A0A193BVL4"/>
<dbReference type="STRING" id="31958.SD37_11535"/>
<accession>A0A193BVL4</accession>
<reference evidence="1 2" key="1">
    <citation type="journal article" date="2015" name="Genome Announc.">
        <title>Draft Genome Sequence of Norvancomycin-Producing Strain Amycolatopsis orientalis CPCC200066.</title>
        <authorList>
            <person name="Lei X."/>
            <person name="Yuan F."/>
            <person name="Shi Y."/>
            <person name="Li X."/>
            <person name="Wang L."/>
            <person name="Hong B."/>
        </authorList>
    </citation>
    <scope>NUCLEOTIDE SEQUENCE [LARGE SCALE GENOMIC DNA]</scope>
    <source>
        <strain evidence="1 2">B-37</strain>
    </source>
</reference>
<evidence type="ECO:0000313" key="2">
    <source>
        <dbReference type="Proteomes" id="UP000093695"/>
    </source>
</evidence>
<proteinExistence type="predicted"/>
<sequence>MVRVSTVETPHGKHLNNIPSCAVPCPIGHTGEQLDVFENVAVWACGFVRPLPPVKQPRWMAASRERQARK</sequence>
<dbReference type="KEGG" id="aori:SD37_11535"/>
<keyword evidence="2" id="KW-1185">Reference proteome</keyword>
<evidence type="ECO:0000313" key="1">
    <source>
        <dbReference type="EMBL" id="ANN16209.1"/>
    </source>
</evidence>
<name>A0A193BVL4_AMYOR</name>
<dbReference type="Proteomes" id="UP000093695">
    <property type="component" value="Chromosome"/>
</dbReference>
<organism evidence="1 2">
    <name type="scientific">Amycolatopsis orientalis</name>
    <name type="common">Nocardia orientalis</name>
    <dbReference type="NCBI Taxonomy" id="31958"/>
    <lineage>
        <taxon>Bacteria</taxon>
        <taxon>Bacillati</taxon>
        <taxon>Actinomycetota</taxon>
        <taxon>Actinomycetes</taxon>
        <taxon>Pseudonocardiales</taxon>
        <taxon>Pseudonocardiaceae</taxon>
        <taxon>Amycolatopsis</taxon>
    </lineage>
</organism>